<dbReference type="PANTHER" id="PTHR33057:SF70">
    <property type="entry name" value="TRANSCRIPTION REPRESSOR-RELATED"/>
    <property type="match status" value="1"/>
</dbReference>
<dbReference type="NCBIfam" id="TIGR01568">
    <property type="entry name" value="A_thal_3678"/>
    <property type="match status" value="1"/>
</dbReference>
<evidence type="ECO:0000256" key="3">
    <source>
        <dbReference type="ARBA" id="ARBA00023015"/>
    </source>
</evidence>
<dbReference type="EMBL" id="WOCE01000002">
    <property type="protein sequence ID" value="KAE9619568.1"/>
    <property type="molecule type" value="Genomic_DNA"/>
</dbReference>
<dbReference type="PANTHER" id="PTHR33057">
    <property type="entry name" value="TRANSCRIPTION REPRESSOR OFP7-RELATED"/>
    <property type="match status" value="1"/>
</dbReference>
<accession>A0A6A5N0R9</accession>
<keyword evidence="4 6" id="KW-0804">Transcription</keyword>
<dbReference type="PROSITE" id="PS51754">
    <property type="entry name" value="OVATE"/>
    <property type="match status" value="1"/>
</dbReference>
<dbReference type="AlphaFoldDB" id="A0A6A5N0R9"/>
<sequence>MSSSTRKLVLNKVSVNIGCESFIRPKLLHIFNTKPKPKPKKPTYQKHKLFNNSSSSSTNTTATTFSPHYIEPSQFSEELKSSKSVRGFGRVGTEGVAVEKDSEDPYLDFKHSMVQMILENEIHSKNDLRELLNCFLQLNSPNHHGIIVRVFNEIWNGIFSELQVSVINCRPHQDDNVTSVLKH</sequence>
<dbReference type="GO" id="GO:0045892">
    <property type="term" value="P:negative regulation of DNA-templated transcription"/>
    <property type="evidence" value="ECO:0007669"/>
    <property type="project" value="UniProtKB-UniRule"/>
</dbReference>
<dbReference type="Pfam" id="PF04844">
    <property type="entry name" value="Ovate"/>
    <property type="match status" value="1"/>
</dbReference>
<protein>
    <recommendedName>
        <fullName evidence="6">Transcription repressor</fullName>
    </recommendedName>
    <alternativeName>
        <fullName evidence="6">Ovate family protein</fullName>
    </alternativeName>
</protein>
<keyword evidence="5 6" id="KW-0539">Nucleus</keyword>
<reference evidence="9" key="1">
    <citation type="journal article" date="2020" name="Nat. Commun.">
        <title>Genome sequence of the cluster root forming white lupin.</title>
        <authorList>
            <person name="Hufnagel B."/>
            <person name="Marques A."/>
            <person name="Soriano A."/>
            <person name="Marques L."/>
            <person name="Divol F."/>
            <person name="Doumas P."/>
            <person name="Sallet E."/>
            <person name="Mancinotti D."/>
            <person name="Carrere S."/>
            <person name="Marande W."/>
            <person name="Arribat S."/>
            <person name="Keller J."/>
            <person name="Huneau C."/>
            <person name="Blein T."/>
            <person name="Aime D."/>
            <person name="Laguerre M."/>
            <person name="Taylor J."/>
            <person name="Schubert V."/>
            <person name="Nelson M."/>
            <person name="Geu-Flores F."/>
            <person name="Crespi M."/>
            <person name="Gallardo-Guerrero K."/>
            <person name="Delaux P.-M."/>
            <person name="Salse J."/>
            <person name="Berges H."/>
            <person name="Guyot R."/>
            <person name="Gouzy J."/>
            <person name="Peret B."/>
        </authorList>
    </citation>
    <scope>NUCLEOTIDE SEQUENCE [LARGE SCALE GENOMIC DNA]</scope>
    <source>
        <strain evidence="9">cv. Amiga</strain>
    </source>
</reference>
<evidence type="ECO:0000313" key="9">
    <source>
        <dbReference type="Proteomes" id="UP000447434"/>
    </source>
</evidence>
<evidence type="ECO:0000256" key="4">
    <source>
        <dbReference type="ARBA" id="ARBA00023163"/>
    </source>
</evidence>
<feature type="compositionally biased region" description="Low complexity" evidence="7">
    <location>
        <begin position="51"/>
        <end position="62"/>
    </location>
</feature>
<gene>
    <name evidence="8" type="ORF">Lalb_Chr02g0154621</name>
</gene>
<evidence type="ECO:0000256" key="7">
    <source>
        <dbReference type="SAM" id="MobiDB-lite"/>
    </source>
</evidence>
<keyword evidence="3 6" id="KW-0805">Transcription regulation</keyword>
<dbReference type="InterPro" id="IPR038933">
    <property type="entry name" value="Ovate"/>
</dbReference>
<dbReference type="InterPro" id="IPR006458">
    <property type="entry name" value="Ovate_C"/>
</dbReference>
<dbReference type="OrthoDB" id="1928390at2759"/>
<keyword evidence="2 6" id="KW-0678">Repressor</keyword>
<dbReference type="GO" id="GO:0005634">
    <property type="term" value="C:nucleus"/>
    <property type="evidence" value="ECO:0007669"/>
    <property type="project" value="UniProtKB-SubCell"/>
</dbReference>
<proteinExistence type="predicted"/>
<evidence type="ECO:0000256" key="1">
    <source>
        <dbReference type="ARBA" id="ARBA00004123"/>
    </source>
</evidence>
<comment type="function">
    <text evidence="6">Transcriptional repressor that regulates multiple aspects of plant growth and development.</text>
</comment>
<evidence type="ECO:0000256" key="2">
    <source>
        <dbReference type="ARBA" id="ARBA00022491"/>
    </source>
</evidence>
<evidence type="ECO:0000256" key="5">
    <source>
        <dbReference type="ARBA" id="ARBA00023242"/>
    </source>
</evidence>
<evidence type="ECO:0000256" key="6">
    <source>
        <dbReference type="RuleBase" id="RU367028"/>
    </source>
</evidence>
<organism evidence="8 9">
    <name type="scientific">Lupinus albus</name>
    <name type="common">White lupine</name>
    <name type="synonym">Lupinus termis</name>
    <dbReference type="NCBI Taxonomy" id="3870"/>
    <lineage>
        <taxon>Eukaryota</taxon>
        <taxon>Viridiplantae</taxon>
        <taxon>Streptophyta</taxon>
        <taxon>Embryophyta</taxon>
        <taxon>Tracheophyta</taxon>
        <taxon>Spermatophyta</taxon>
        <taxon>Magnoliopsida</taxon>
        <taxon>eudicotyledons</taxon>
        <taxon>Gunneridae</taxon>
        <taxon>Pentapetalae</taxon>
        <taxon>rosids</taxon>
        <taxon>fabids</taxon>
        <taxon>Fabales</taxon>
        <taxon>Fabaceae</taxon>
        <taxon>Papilionoideae</taxon>
        <taxon>50 kb inversion clade</taxon>
        <taxon>genistoids sensu lato</taxon>
        <taxon>core genistoids</taxon>
        <taxon>Genisteae</taxon>
        <taxon>Lupinus</taxon>
    </lineage>
</organism>
<comment type="subcellular location">
    <subcellularLocation>
        <location evidence="1 6">Nucleus</location>
    </subcellularLocation>
</comment>
<comment type="caution">
    <text evidence="8">The sequence shown here is derived from an EMBL/GenBank/DDBJ whole genome shotgun (WGS) entry which is preliminary data.</text>
</comment>
<name>A0A6A5N0R9_LUPAL</name>
<evidence type="ECO:0000313" key="8">
    <source>
        <dbReference type="EMBL" id="KAE9619568.1"/>
    </source>
</evidence>
<feature type="compositionally biased region" description="Basic residues" evidence="7">
    <location>
        <begin position="35"/>
        <end position="49"/>
    </location>
</feature>
<keyword evidence="9" id="KW-1185">Reference proteome</keyword>
<dbReference type="Proteomes" id="UP000447434">
    <property type="component" value="Chromosome 2"/>
</dbReference>
<feature type="region of interest" description="Disordered" evidence="7">
    <location>
        <begin position="33"/>
        <end position="62"/>
    </location>
</feature>